<dbReference type="EMBL" id="JAINVV010000019">
    <property type="protein sequence ID" value="MBY8826469.1"/>
    <property type="molecule type" value="Genomic_DNA"/>
</dbReference>
<organism evidence="7 8">
    <name type="scientific">Sphingomonas colocasiae</name>
    <dbReference type="NCBI Taxonomy" id="1848973"/>
    <lineage>
        <taxon>Bacteria</taxon>
        <taxon>Pseudomonadati</taxon>
        <taxon>Pseudomonadota</taxon>
        <taxon>Alphaproteobacteria</taxon>
        <taxon>Sphingomonadales</taxon>
        <taxon>Sphingomonadaceae</taxon>
        <taxon>Sphingomonas</taxon>
    </lineage>
</organism>
<protein>
    <submittedName>
        <fullName evidence="7">O-antigen ligase family protein</fullName>
    </submittedName>
</protein>
<evidence type="ECO:0000313" key="8">
    <source>
        <dbReference type="Proteomes" id="UP000706039"/>
    </source>
</evidence>
<feature type="domain" description="O-antigen ligase-related" evidence="6">
    <location>
        <begin position="210"/>
        <end position="352"/>
    </location>
</feature>
<evidence type="ECO:0000256" key="2">
    <source>
        <dbReference type="ARBA" id="ARBA00022692"/>
    </source>
</evidence>
<sequence length="425" mass="44823">MIGGSSSERTLAVSAWLMVAAMPPFFALSSWAVMTFAPSLLGPLNRYSLPVLAIEMAVVLLAAFKGGGLVAALSALGRPARLLLMALGGVAAGSAMFAADVPAALFGTYIVFLHILFGSAVLSLLKNGAAPDDGRYQWWILTGLIAFLVIIAAYVARSWGIGDHQWFLFGIAASNVRQLGFYSAIGALLALGLAATDGDGKMRWRLLAVSAMLCALSFWSGTRSSLLAIAAAVPVSLAALPRIRRPLALAGLCVSLLGGMVIAWPLPAPSPNYGVVRIVSSTQAARDGVNAMSSGRLAMWRGTLREIARRPWFGHGEGQFRQQVPESGGVFNHPHNIALQLLFQWGVVGTLLSLSLGALLFVRLITAARAAQAEALPPLLVITGLLVYSLYEGTLFHPYPLAMAAFMIAVIMSRAGGDQAGTRLR</sequence>
<keyword evidence="2 5" id="KW-0812">Transmembrane</keyword>
<dbReference type="RefSeq" id="WP_222994057.1">
    <property type="nucleotide sequence ID" value="NZ_JAINVV010000019.1"/>
</dbReference>
<dbReference type="InterPro" id="IPR007016">
    <property type="entry name" value="O-antigen_ligase-rel_domated"/>
</dbReference>
<keyword evidence="4 5" id="KW-0472">Membrane</keyword>
<comment type="subcellular location">
    <subcellularLocation>
        <location evidence="1">Membrane</location>
        <topology evidence="1">Multi-pass membrane protein</topology>
    </subcellularLocation>
</comment>
<dbReference type="GO" id="GO:0016874">
    <property type="term" value="F:ligase activity"/>
    <property type="evidence" value="ECO:0007669"/>
    <property type="project" value="UniProtKB-KW"/>
</dbReference>
<feature type="transmembrane region" description="Helical" evidence="5">
    <location>
        <begin position="247"/>
        <end position="266"/>
    </location>
</feature>
<feature type="transmembrane region" description="Helical" evidence="5">
    <location>
        <begin position="374"/>
        <end position="391"/>
    </location>
</feature>
<dbReference type="Proteomes" id="UP000706039">
    <property type="component" value="Unassembled WGS sequence"/>
</dbReference>
<feature type="transmembrane region" description="Helical" evidence="5">
    <location>
        <begin position="397"/>
        <end position="417"/>
    </location>
</feature>
<keyword evidence="3 5" id="KW-1133">Transmembrane helix</keyword>
<feature type="transmembrane region" description="Helical" evidence="5">
    <location>
        <begin position="105"/>
        <end position="125"/>
    </location>
</feature>
<evidence type="ECO:0000313" key="7">
    <source>
        <dbReference type="EMBL" id="MBY8826469.1"/>
    </source>
</evidence>
<keyword evidence="7" id="KW-0436">Ligase</keyword>
<evidence type="ECO:0000256" key="1">
    <source>
        <dbReference type="ARBA" id="ARBA00004141"/>
    </source>
</evidence>
<feature type="transmembrane region" description="Helical" evidence="5">
    <location>
        <begin position="342"/>
        <end position="362"/>
    </location>
</feature>
<accession>A0ABS7Q2I9</accession>
<evidence type="ECO:0000256" key="5">
    <source>
        <dbReference type="SAM" id="Phobius"/>
    </source>
</evidence>
<dbReference type="PANTHER" id="PTHR37422:SF13">
    <property type="entry name" value="LIPOPOLYSACCHARIDE BIOSYNTHESIS PROTEIN PA4999-RELATED"/>
    <property type="match status" value="1"/>
</dbReference>
<dbReference type="Pfam" id="PF04932">
    <property type="entry name" value="Wzy_C"/>
    <property type="match status" value="1"/>
</dbReference>
<comment type="caution">
    <text evidence="7">The sequence shown here is derived from an EMBL/GenBank/DDBJ whole genome shotgun (WGS) entry which is preliminary data.</text>
</comment>
<feature type="transmembrane region" description="Helical" evidence="5">
    <location>
        <begin position="176"/>
        <end position="195"/>
    </location>
</feature>
<keyword evidence="8" id="KW-1185">Reference proteome</keyword>
<feature type="transmembrane region" description="Helical" evidence="5">
    <location>
        <begin position="82"/>
        <end position="99"/>
    </location>
</feature>
<reference evidence="7 8" key="1">
    <citation type="submission" date="2021-08" db="EMBL/GenBank/DDBJ databases">
        <authorList>
            <person name="Tuo L."/>
        </authorList>
    </citation>
    <scope>NUCLEOTIDE SEQUENCE [LARGE SCALE GENOMIC DNA]</scope>
    <source>
        <strain evidence="7 8">JCM 31229</strain>
    </source>
</reference>
<gene>
    <name evidence="7" type="ORF">K7G82_29475</name>
</gene>
<name>A0ABS7Q2I9_9SPHN</name>
<dbReference type="InterPro" id="IPR051533">
    <property type="entry name" value="WaaL-like"/>
</dbReference>
<evidence type="ECO:0000259" key="6">
    <source>
        <dbReference type="Pfam" id="PF04932"/>
    </source>
</evidence>
<evidence type="ECO:0000256" key="3">
    <source>
        <dbReference type="ARBA" id="ARBA00022989"/>
    </source>
</evidence>
<evidence type="ECO:0000256" key="4">
    <source>
        <dbReference type="ARBA" id="ARBA00023136"/>
    </source>
</evidence>
<feature type="transmembrane region" description="Helical" evidence="5">
    <location>
        <begin position="12"/>
        <end position="32"/>
    </location>
</feature>
<proteinExistence type="predicted"/>
<feature type="transmembrane region" description="Helical" evidence="5">
    <location>
        <begin position="52"/>
        <end position="75"/>
    </location>
</feature>
<feature type="transmembrane region" description="Helical" evidence="5">
    <location>
        <begin position="137"/>
        <end position="156"/>
    </location>
</feature>
<dbReference type="PANTHER" id="PTHR37422">
    <property type="entry name" value="TEICHURONIC ACID BIOSYNTHESIS PROTEIN TUAE"/>
    <property type="match status" value="1"/>
</dbReference>